<feature type="transmembrane region" description="Helical" evidence="6">
    <location>
        <begin position="88"/>
        <end position="108"/>
    </location>
</feature>
<evidence type="ECO:0000256" key="1">
    <source>
        <dbReference type="ARBA" id="ARBA00004651"/>
    </source>
</evidence>
<reference evidence="7 8" key="1">
    <citation type="submission" date="2023-03" db="EMBL/GenBank/DDBJ databases">
        <title>Bacillus Genome Sequencing.</title>
        <authorList>
            <person name="Dunlap C."/>
        </authorList>
    </citation>
    <scope>NUCLEOTIDE SEQUENCE [LARGE SCALE GENOMIC DNA]</scope>
    <source>
        <strain evidence="7 8">B-23453</strain>
    </source>
</reference>
<dbReference type="Pfam" id="PF01943">
    <property type="entry name" value="Polysacc_synt"/>
    <property type="match status" value="1"/>
</dbReference>
<feature type="transmembrane region" description="Helical" evidence="6">
    <location>
        <begin position="12"/>
        <end position="30"/>
    </location>
</feature>
<dbReference type="PIRSF" id="PIRSF038958">
    <property type="entry name" value="PG_synth_SpoVB"/>
    <property type="match status" value="1"/>
</dbReference>
<dbReference type="InterPro" id="IPR002797">
    <property type="entry name" value="Polysacc_synth"/>
</dbReference>
<feature type="transmembrane region" description="Helical" evidence="6">
    <location>
        <begin position="128"/>
        <end position="146"/>
    </location>
</feature>
<evidence type="ECO:0000256" key="2">
    <source>
        <dbReference type="ARBA" id="ARBA00022475"/>
    </source>
</evidence>
<feature type="transmembrane region" description="Helical" evidence="6">
    <location>
        <begin position="388"/>
        <end position="405"/>
    </location>
</feature>
<organism evidence="7 8">
    <name type="scientific">Heyndrickxia acidicola</name>
    <dbReference type="NCBI Taxonomy" id="209389"/>
    <lineage>
        <taxon>Bacteria</taxon>
        <taxon>Bacillati</taxon>
        <taxon>Bacillota</taxon>
        <taxon>Bacilli</taxon>
        <taxon>Bacillales</taxon>
        <taxon>Bacillaceae</taxon>
        <taxon>Heyndrickxia</taxon>
    </lineage>
</organism>
<comment type="caution">
    <text evidence="7">The sequence shown here is derived from an EMBL/GenBank/DDBJ whole genome shotgun (WGS) entry which is preliminary data.</text>
</comment>
<keyword evidence="2" id="KW-1003">Cell membrane</keyword>
<evidence type="ECO:0000256" key="4">
    <source>
        <dbReference type="ARBA" id="ARBA00022989"/>
    </source>
</evidence>
<feature type="transmembrane region" description="Helical" evidence="6">
    <location>
        <begin position="417"/>
        <end position="437"/>
    </location>
</feature>
<evidence type="ECO:0000256" key="5">
    <source>
        <dbReference type="ARBA" id="ARBA00023136"/>
    </source>
</evidence>
<keyword evidence="4 6" id="KW-1133">Transmembrane helix</keyword>
<proteinExistence type="predicted"/>
<evidence type="ECO:0000313" key="8">
    <source>
        <dbReference type="Proteomes" id="UP001341444"/>
    </source>
</evidence>
<comment type="subcellular location">
    <subcellularLocation>
        <location evidence="1">Cell membrane</location>
        <topology evidence="1">Multi-pass membrane protein</topology>
    </subcellularLocation>
</comment>
<name>A0ABU6MNB5_9BACI</name>
<feature type="transmembrane region" description="Helical" evidence="6">
    <location>
        <begin position="449"/>
        <end position="471"/>
    </location>
</feature>
<dbReference type="PANTHER" id="PTHR30250">
    <property type="entry name" value="PST FAMILY PREDICTED COLANIC ACID TRANSPORTER"/>
    <property type="match status" value="1"/>
</dbReference>
<evidence type="ECO:0000256" key="3">
    <source>
        <dbReference type="ARBA" id="ARBA00022692"/>
    </source>
</evidence>
<keyword evidence="3 6" id="KW-0812">Transmembrane</keyword>
<feature type="transmembrane region" description="Helical" evidence="6">
    <location>
        <begin position="50"/>
        <end position="68"/>
    </location>
</feature>
<keyword evidence="5 6" id="KW-0472">Membrane</keyword>
<dbReference type="InterPro" id="IPR050833">
    <property type="entry name" value="Poly_Biosynth_Transport"/>
</dbReference>
<feature type="transmembrane region" description="Helical" evidence="6">
    <location>
        <begin position="329"/>
        <end position="348"/>
    </location>
</feature>
<dbReference type="CDD" id="cd13124">
    <property type="entry name" value="MATE_SpoVB_like"/>
    <property type="match status" value="1"/>
</dbReference>
<feature type="transmembrane region" description="Helical" evidence="6">
    <location>
        <begin position="288"/>
        <end position="308"/>
    </location>
</feature>
<dbReference type="InterPro" id="IPR024923">
    <property type="entry name" value="PG_synth_SpoVB"/>
</dbReference>
<sequence>MPHEESKTFLKGAFILSLGSFITKILSAVYRVPFQNIVGDIGFYIYQQVYPIYGIVIALATYGFPVIISRLIAENRIHGKAELEKEIISASFMLLSAGGLILFLFVFWGSYDLADWMGDLKLRPLIQTIAFSFLLLPFISTFRGYFQGNNKMLPTAVSQVIEQFVRVMTIIILSAYLVSKGFSLYRVGTGAIAGSITGGSCALIVLCILYFKGSNHHRLAFFSVSGTVYKRVAMALFIEGFAVCISGALLVLIQFIDSLNLFSLLVHSGMAANEAKAVKGVYDRGQPFIQLGTVAATSISLALVPMITREYRLRNNAALSEKLRIAFKLSIIIGLGAAAGLINLIRPANIMLFENDKGSAVLAVFSISIFLSSIILTITGALQGMRKVYSPAVYILFGIFVKFFGNEYFVPKYGTMGAAMATDVSLGIIAVFFIMRIKKLGISMLPAGFYAKLAAAVCLMTLVLQTLLFITRTMHLTGRGMNAGIALAGVAAGGFVFIWSVIRFNLLDDKDLSLLPFGEQLLKIKKIME</sequence>
<evidence type="ECO:0000313" key="7">
    <source>
        <dbReference type="EMBL" id="MED1206004.1"/>
    </source>
</evidence>
<feature type="transmembrane region" description="Helical" evidence="6">
    <location>
        <begin position="483"/>
        <end position="502"/>
    </location>
</feature>
<feature type="transmembrane region" description="Helical" evidence="6">
    <location>
        <begin position="360"/>
        <end position="381"/>
    </location>
</feature>
<evidence type="ECO:0000256" key="6">
    <source>
        <dbReference type="SAM" id="Phobius"/>
    </source>
</evidence>
<feature type="transmembrane region" description="Helical" evidence="6">
    <location>
        <begin position="167"/>
        <end position="185"/>
    </location>
</feature>
<feature type="transmembrane region" description="Helical" evidence="6">
    <location>
        <begin position="191"/>
        <end position="211"/>
    </location>
</feature>
<feature type="transmembrane region" description="Helical" evidence="6">
    <location>
        <begin position="232"/>
        <end position="256"/>
    </location>
</feature>
<dbReference type="PANTHER" id="PTHR30250:SF29">
    <property type="entry name" value="POLYSACCHARIDE BIOSYNTHESIS PROTEIN C-TERMINAL DOMAIN-CONTAINING PROTEIN"/>
    <property type="match status" value="1"/>
</dbReference>
<dbReference type="RefSeq" id="WP_157090698.1">
    <property type="nucleotide sequence ID" value="NZ_JARMAB010000046.1"/>
</dbReference>
<accession>A0ABU6MNB5</accession>
<dbReference type="EMBL" id="JARMAB010000046">
    <property type="protein sequence ID" value="MED1206004.1"/>
    <property type="molecule type" value="Genomic_DNA"/>
</dbReference>
<keyword evidence="8" id="KW-1185">Reference proteome</keyword>
<protein>
    <submittedName>
        <fullName evidence="7">Polysaccharide biosynthesis protein</fullName>
    </submittedName>
</protein>
<gene>
    <name evidence="7" type="ORF">P4T90_23535</name>
</gene>
<dbReference type="Proteomes" id="UP001341444">
    <property type="component" value="Unassembled WGS sequence"/>
</dbReference>